<evidence type="ECO:0000256" key="1">
    <source>
        <dbReference type="ARBA" id="ARBA00004141"/>
    </source>
</evidence>
<evidence type="ECO:0000256" key="4">
    <source>
        <dbReference type="ARBA" id="ARBA00023136"/>
    </source>
</evidence>
<feature type="transmembrane region" description="Helical" evidence="5">
    <location>
        <begin position="341"/>
        <end position="360"/>
    </location>
</feature>
<evidence type="ECO:0000259" key="7">
    <source>
        <dbReference type="Pfam" id="PF00149"/>
    </source>
</evidence>
<dbReference type="OrthoDB" id="5977743at2759"/>
<dbReference type="Pfam" id="PF00149">
    <property type="entry name" value="Metallophos"/>
    <property type="match status" value="1"/>
</dbReference>
<sequence>MKRYFLIRTVLICFLVFFLERTLQKSAHVSCNWSKWETWGKEAKPFHIALVADPQLVDQQSYNRHGIFNTLTELFTDTHLRRHWRLMHKVLKPDMTIFMGDLLDSGRDLSDIMYDQEVSRFRKVFDASLASRVEYLPGNHEMGFGNGVSYANVKRYEQYFGPTSKVIDAGNHTLVFLDGIRLSNNKDPAVYEPAREFLESFQPMRTGLYPRILLGHVPLYRPPNTYCGQMREIGTALEINGGYQYQNVLDSQLSEHILEKLEPVAAFAGDDHDYCEVSHEYMDFFSKRHTIIERNVKSLSIAMKVRKPGYQLISLYYPNYNDDLHSDTGLQTKLCLVPSQLYIYIFYGVIAGVFFLYSLIANYRLSKQMRTLLPLYDPKIHVSQKKRFKLYGKQCLALTRLASAELLKNGAAPLVLFCFLFILDSK</sequence>
<organism evidence="8 10">
    <name type="scientific">Schizosaccharomyces japonicus (strain yFS275 / FY16936)</name>
    <name type="common">Fission yeast</name>
    <dbReference type="NCBI Taxonomy" id="402676"/>
    <lineage>
        <taxon>Eukaryota</taxon>
        <taxon>Fungi</taxon>
        <taxon>Dikarya</taxon>
        <taxon>Ascomycota</taxon>
        <taxon>Taphrinomycotina</taxon>
        <taxon>Schizosaccharomycetes</taxon>
        <taxon>Schizosaccharomycetales</taxon>
        <taxon>Schizosaccharomycetaceae</taxon>
        <taxon>Schizosaccharomyces</taxon>
    </lineage>
</organism>
<dbReference type="VEuPathDB" id="FungiDB:SJAG_04924"/>
<gene>
    <name evidence="9" type="primary">ted2</name>
    <name evidence="8" type="ORF">SJAG_04924</name>
</gene>
<dbReference type="GO" id="GO:0006281">
    <property type="term" value="P:DNA repair"/>
    <property type="evidence" value="ECO:0007669"/>
    <property type="project" value="EnsemblFungi"/>
</dbReference>
<dbReference type="AlphaFoldDB" id="B6K848"/>
<protein>
    <submittedName>
        <fullName evidence="8">ER lipid phosphatase</fullName>
    </submittedName>
</protein>
<feature type="domain" description="Calcineurin-like phosphoesterase" evidence="7">
    <location>
        <begin position="47"/>
        <end position="273"/>
    </location>
</feature>
<evidence type="ECO:0000313" key="10">
    <source>
        <dbReference type="Proteomes" id="UP000001744"/>
    </source>
</evidence>
<dbReference type="OMA" id="LHCMKYP"/>
<name>B6K848_SCHJY</name>
<dbReference type="eggNOG" id="KOG3662">
    <property type="taxonomic scope" value="Eukaryota"/>
</dbReference>
<keyword evidence="10" id="KW-1185">Reference proteome</keyword>
<feature type="signal peptide" evidence="6">
    <location>
        <begin position="1"/>
        <end position="24"/>
    </location>
</feature>
<dbReference type="RefSeq" id="XP_002175995.1">
    <property type="nucleotide sequence ID" value="XM_002175959.2"/>
</dbReference>
<evidence type="ECO:0000313" key="8">
    <source>
        <dbReference type="EMBL" id="EEB09702.1"/>
    </source>
</evidence>
<dbReference type="CDD" id="cd08163">
    <property type="entry name" value="MPP_Cdc1"/>
    <property type="match status" value="1"/>
</dbReference>
<feature type="chain" id="PRO_5002847387" evidence="6">
    <location>
        <begin position="25"/>
        <end position="426"/>
    </location>
</feature>
<dbReference type="EMBL" id="KE651167">
    <property type="protein sequence ID" value="EEB09702.1"/>
    <property type="molecule type" value="Genomic_DNA"/>
</dbReference>
<keyword evidence="4 5" id="KW-0472">Membrane</keyword>
<dbReference type="GO" id="GO:0016787">
    <property type="term" value="F:hydrolase activity"/>
    <property type="evidence" value="ECO:0007669"/>
    <property type="project" value="InterPro"/>
</dbReference>
<feature type="transmembrane region" description="Helical" evidence="5">
    <location>
        <begin position="406"/>
        <end position="423"/>
    </location>
</feature>
<dbReference type="STRING" id="402676.B6K848"/>
<keyword evidence="2 5" id="KW-0812">Transmembrane</keyword>
<evidence type="ECO:0000256" key="3">
    <source>
        <dbReference type="ARBA" id="ARBA00022989"/>
    </source>
</evidence>
<evidence type="ECO:0000256" key="2">
    <source>
        <dbReference type="ARBA" id="ARBA00022692"/>
    </source>
</evidence>
<dbReference type="Proteomes" id="UP000001744">
    <property type="component" value="Unassembled WGS sequence"/>
</dbReference>
<evidence type="ECO:0000256" key="5">
    <source>
        <dbReference type="SAM" id="Phobius"/>
    </source>
</evidence>
<dbReference type="InterPro" id="IPR029052">
    <property type="entry name" value="Metallo-depent_PP-like"/>
</dbReference>
<accession>B6K848</accession>
<dbReference type="GeneID" id="7050356"/>
<dbReference type="GO" id="GO:0006506">
    <property type="term" value="P:GPI anchor biosynthetic process"/>
    <property type="evidence" value="ECO:0000318"/>
    <property type="project" value="GO_Central"/>
</dbReference>
<proteinExistence type="predicted"/>
<dbReference type="HOGENOM" id="CLU_011607_0_0_1"/>
<dbReference type="Gene3D" id="3.60.21.10">
    <property type="match status" value="1"/>
</dbReference>
<comment type="subcellular location">
    <subcellularLocation>
        <location evidence="1">Membrane</location>
        <topology evidence="1">Multi-pass membrane protein</topology>
    </subcellularLocation>
</comment>
<dbReference type="InterPro" id="IPR004843">
    <property type="entry name" value="Calcineurin-like_PHP"/>
</dbReference>
<dbReference type="SUPFAM" id="SSF56300">
    <property type="entry name" value="Metallo-dependent phosphatases"/>
    <property type="match status" value="1"/>
</dbReference>
<evidence type="ECO:0000313" key="9">
    <source>
        <dbReference type="JaponicusDB" id="SJAG_04924"/>
    </source>
</evidence>
<dbReference type="InterPro" id="IPR033308">
    <property type="entry name" value="PGAP5/Cdc1/Ted1"/>
</dbReference>
<dbReference type="PANTHER" id="PTHR13315:SF4">
    <property type="entry name" value="METALLOPHOSPHOESTERASE, ISOFORM E"/>
    <property type="match status" value="1"/>
</dbReference>
<dbReference type="GO" id="GO:0016020">
    <property type="term" value="C:membrane"/>
    <property type="evidence" value="ECO:0007669"/>
    <property type="project" value="UniProtKB-SubCell"/>
</dbReference>
<keyword evidence="3 5" id="KW-1133">Transmembrane helix</keyword>
<keyword evidence="6" id="KW-0732">Signal</keyword>
<evidence type="ECO:0000256" key="6">
    <source>
        <dbReference type="SAM" id="SignalP"/>
    </source>
</evidence>
<dbReference type="InterPro" id="IPR041834">
    <property type="entry name" value="MPP_Cdc1"/>
</dbReference>
<dbReference type="JaponicusDB" id="SJAG_04924">
    <property type="gene designation" value="ted2"/>
</dbReference>
<dbReference type="PANTHER" id="PTHR13315">
    <property type="entry name" value="METALLO PHOSPHOESTERASE RELATED"/>
    <property type="match status" value="1"/>
</dbReference>
<reference evidence="8 10" key="1">
    <citation type="journal article" date="2011" name="Science">
        <title>Comparative functional genomics of the fission yeasts.</title>
        <authorList>
            <person name="Rhind N."/>
            <person name="Chen Z."/>
            <person name="Yassour M."/>
            <person name="Thompson D.A."/>
            <person name="Haas B.J."/>
            <person name="Habib N."/>
            <person name="Wapinski I."/>
            <person name="Roy S."/>
            <person name="Lin M.F."/>
            <person name="Heiman D.I."/>
            <person name="Young S.K."/>
            <person name="Furuya K."/>
            <person name="Guo Y."/>
            <person name="Pidoux A."/>
            <person name="Chen H.M."/>
            <person name="Robbertse B."/>
            <person name="Goldberg J.M."/>
            <person name="Aoki K."/>
            <person name="Bayne E.H."/>
            <person name="Berlin A.M."/>
            <person name="Desjardins C.A."/>
            <person name="Dobbs E."/>
            <person name="Dukaj L."/>
            <person name="Fan L."/>
            <person name="FitzGerald M.G."/>
            <person name="French C."/>
            <person name="Gujja S."/>
            <person name="Hansen K."/>
            <person name="Keifenheim D."/>
            <person name="Levin J.Z."/>
            <person name="Mosher R.A."/>
            <person name="Mueller C.A."/>
            <person name="Pfiffner J."/>
            <person name="Priest M."/>
            <person name="Russ C."/>
            <person name="Smialowska A."/>
            <person name="Swoboda P."/>
            <person name="Sykes S.M."/>
            <person name="Vaughn M."/>
            <person name="Vengrova S."/>
            <person name="Yoder R."/>
            <person name="Zeng Q."/>
            <person name="Allshire R."/>
            <person name="Baulcombe D."/>
            <person name="Birren B.W."/>
            <person name="Brown W."/>
            <person name="Ekwall K."/>
            <person name="Kellis M."/>
            <person name="Leatherwood J."/>
            <person name="Levin H."/>
            <person name="Margalit H."/>
            <person name="Martienssen R."/>
            <person name="Nieduszynski C.A."/>
            <person name="Spatafora J.W."/>
            <person name="Friedman N."/>
            <person name="Dalgaard J.Z."/>
            <person name="Baumann P."/>
            <person name="Niki H."/>
            <person name="Regev A."/>
            <person name="Nusbaum C."/>
        </authorList>
    </citation>
    <scope>NUCLEOTIDE SEQUENCE [LARGE SCALE GENOMIC DNA]</scope>
    <source>
        <strain evidence="10">yFS275 / FY16936</strain>
    </source>
</reference>
<dbReference type="GO" id="GO:0005783">
    <property type="term" value="C:endoplasmic reticulum"/>
    <property type="evidence" value="ECO:0000318"/>
    <property type="project" value="GO_Central"/>
</dbReference>